<dbReference type="UniPathway" id="UPA00050">
    <property type="reaction ID" value="UER00063"/>
</dbReference>
<dbReference type="SUPFAM" id="SSF53633">
    <property type="entry name" value="Carbamate kinase-like"/>
    <property type="match status" value="1"/>
</dbReference>
<comment type="cofactor">
    <cofactor evidence="1">
        <name>a metal cation</name>
        <dbReference type="ChEBI" id="CHEBI:25213"/>
    </cofactor>
</comment>
<keyword evidence="22" id="KW-0486">Methionine biosynthesis</keyword>
<dbReference type="FunFam" id="3.40.50.720:FF:000083">
    <property type="entry name" value="Bifunctional aspartokinase/homoserine dehydrogenase"/>
    <property type="match status" value="1"/>
</dbReference>
<feature type="domain" description="Aspartate/glutamate/uridylate kinase" evidence="29">
    <location>
        <begin position="2"/>
        <end position="284"/>
    </location>
</feature>
<dbReference type="EMBL" id="PDKR01000002">
    <property type="protein sequence ID" value="PPI88624.1"/>
    <property type="molecule type" value="Genomic_DNA"/>
</dbReference>
<dbReference type="UniPathway" id="UPA00051">
    <property type="reaction ID" value="UER00462"/>
</dbReference>
<evidence type="ECO:0000256" key="21">
    <source>
        <dbReference type="ARBA" id="ARBA00023154"/>
    </source>
</evidence>
<dbReference type="InterPro" id="IPR045865">
    <property type="entry name" value="ACT-like_dom_sf"/>
</dbReference>
<feature type="domain" description="Aspartate/homoserine dehydrogenase NAD-binding" evidence="31">
    <location>
        <begin position="472"/>
        <end position="607"/>
    </location>
</feature>
<dbReference type="PROSITE" id="PS01042">
    <property type="entry name" value="HOMOSER_DHGENASE"/>
    <property type="match status" value="1"/>
</dbReference>
<dbReference type="Gene3D" id="3.30.360.10">
    <property type="entry name" value="Dihydrodipicolinate Reductase, domain 2"/>
    <property type="match status" value="1"/>
</dbReference>
<evidence type="ECO:0000256" key="19">
    <source>
        <dbReference type="ARBA" id="ARBA00023027"/>
    </source>
</evidence>
<dbReference type="CDD" id="cd04892">
    <property type="entry name" value="ACT_AK-like_2"/>
    <property type="match status" value="1"/>
</dbReference>
<dbReference type="InterPro" id="IPR049638">
    <property type="entry name" value="AK-HD"/>
</dbReference>
<evidence type="ECO:0000256" key="22">
    <source>
        <dbReference type="ARBA" id="ARBA00023167"/>
    </source>
</evidence>
<keyword evidence="17 28" id="KW-0521">NADP</keyword>
<dbReference type="FunFam" id="3.30.360.10:FF:000006">
    <property type="entry name" value="Bifunctional aspartokinase/homoserine dehydrogenase"/>
    <property type="match status" value="1"/>
</dbReference>
<dbReference type="PANTHER" id="PTHR43070:SF3">
    <property type="entry name" value="HOMOSERINE DEHYDROGENASE"/>
    <property type="match status" value="1"/>
</dbReference>
<evidence type="ECO:0000256" key="10">
    <source>
        <dbReference type="ARBA" id="ARBA00022605"/>
    </source>
</evidence>
<evidence type="ECO:0000256" key="24">
    <source>
        <dbReference type="ARBA" id="ARBA00044938"/>
    </source>
</evidence>
<evidence type="ECO:0000256" key="8">
    <source>
        <dbReference type="ARBA" id="ARBA00010046"/>
    </source>
</evidence>
<keyword evidence="23" id="KW-0511">Multifunctional enzyme</keyword>
<evidence type="ECO:0000256" key="2">
    <source>
        <dbReference type="ARBA" id="ARBA00004766"/>
    </source>
</evidence>
<dbReference type="PANTHER" id="PTHR43070">
    <property type="match status" value="1"/>
</dbReference>
<dbReference type="EC" id="2.7.2.4" evidence="28"/>
<comment type="catalytic activity">
    <reaction evidence="26">
        <text>L-homoserine + NADP(+) = L-aspartate 4-semialdehyde + NADPH + H(+)</text>
        <dbReference type="Rhea" id="RHEA:15761"/>
        <dbReference type="ChEBI" id="CHEBI:15378"/>
        <dbReference type="ChEBI" id="CHEBI:57476"/>
        <dbReference type="ChEBI" id="CHEBI:57783"/>
        <dbReference type="ChEBI" id="CHEBI:58349"/>
        <dbReference type="ChEBI" id="CHEBI:537519"/>
        <dbReference type="EC" id="1.1.1.3"/>
    </reaction>
    <physiologicalReaction direction="right-to-left" evidence="26">
        <dbReference type="Rhea" id="RHEA:15763"/>
    </physiologicalReaction>
</comment>
<dbReference type="SUPFAM" id="SSF55021">
    <property type="entry name" value="ACT-like"/>
    <property type="match status" value="2"/>
</dbReference>
<evidence type="ECO:0000256" key="6">
    <source>
        <dbReference type="ARBA" id="ARBA00005139"/>
    </source>
</evidence>
<dbReference type="InterPro" id="IPR001341">
    <property type="entry name" value="Asp_kinase"/>
</dbReference>
<dbReference type="GO" id="GO:0050661">
    <property type="term" value="F:NADP binding"/>
    <property type="evidence" value="ECO:0007669"/>
    <property type="project" value="UniProtKB-UniRule"/>
</dbReference>
<keyword evidence="21" id="KW-0457">Lysine biosynthesis</keyword>
<dbReference type="PIRSF" id="PIRSF000727">
    <property type="entry name" value="ThrA"/>
    <property type="match status" value="1"/>
</dbReference>
<dbReference type="Gene3D" id="3.40.50.720">
    <property type="entry name" value="NAD(P)-binding Rossmann-like Domain"/>
    <property type="match status" value="1"/>
</dbReference>
<accession>A0A2P5T1Z9</accession>
<evidence type="ECO:0000256" key="7">
    <source>
        <dbReference type="ARBA" id="ARBA00007952"/>
    </source>
</evidence>
<comment type="function">
    <text evidence="24">Bifunctional aspartate kinase and homoserine dehydrogenase that catalyzes the first and the third steps toward the synthesis of lysine, methionine and threonine from aspartate.</text>
</comment>
<organism evidence="32 33">
    <name type="scientific">Candidatus Pantoea edessiphila</name>
    <dbReference type="NCBI Taxonomy" id="2044610"/>
    <lineage>
        <taxon>Bacteria</taxon>
        <taxon>Pseudomonadati</taxon>
        <taxon>Pseudomonadota</taxon>
        <taxon>Gammaproteobacteria</taxon>
        <taxon>Enterobacterales</taxon>
        <taxon>Erwiniaceae</taxon>
        <taxon>Pantoea</taxon>
    </lineage>
</organism>
<keyword evidence="10 28" id="KW-0028">Amino-acid biosynthesis</keyword>
<evidence type="ECO:0000256" key="25">
    <source>
        <dbReference type="ARBA" id="ARBA00048561"/>
    </source>
</evidence>
<evidence type="ECO:0000256" key="27">
    <source>
        <dbReference type="ARBA" id="ARBA00049031"/>
    </source>
</evidence>
<evidence type="ECO:0000259" key="30">
    <source>
        <dbReference type="Pfam" id="PF00742"/>
    </source>
</evidence>
<dbReference type="RefSeq" id="WP_136132460.1">
    <property type="nucleotide sequence ID" value="NZ_PDKR01000002.1"/>
</dbReference>
<protein>
    <recommendedName>
        <fullName evidence="28">Bifunctional aspartokinase/homoserine dehydrogenase</fullName>
    </recommendedName>
    <domain>
        <recommendedName>
            <fullName evidence="28">Aspartokinase</fullName>
            <ecNumber evidence="28">2.7.2.4</ecNumber>
        </recommendedName>
    </domain>
    <domain>
        <recommendedName>
            <fullName evidence="28">Homoserine dehydrogenase</fullName>
            <ecNumber evidence="28">1.1.1.3</ecNumber>
        </recommendedName>
    </domain>
</protein>
<comment type="pathway">
    <text evidence="5 28">Amino-acid biosynthesis; L-methionine biosynthesis via de novo pathway; L-homoserine from L-aspartate: step 3/3.</text>
</comment>
<comment type="caution">
    <text evidence="32">The sequence shown here is derived from an EMBL/GenBank/DDBJ whole genome shotgun (WGS) entry which is preliminary data.</text>
</comment>
<dbReference type="GO" id="GO:0009089">
    <property type="term" value="P:lysine biosynthetic process via diaminopimelate"/>
    <property type="evidence" value="ECO:0007669"/>
    <property type="project" value="UniProtKB-UniRule"/>
</dbReference>
<evidence type="ECO:0000256" key="28">
    <source>
        <dbReference type="PIRNR" id="PIRNR000727"/>
    </source>
</evidence>
<dbReference type="InterPro" id="IPR005106">
    <property type="entry name" value="Asp/hSer_DH_NAD-bd"/>
</dbReference>
<evidence type="ECO:0000256" key="12">
    <source>
        <dbReference type="ARBA" id="ARBA00022697"/>
    </source>
</evidence>
<keyword evidence="13" id="KW-0479">Metal-binding</keyword>
<comment type="similarity">
    <text evidence="8 28">In the N-terminal section; belongs to the aspartokinase family.</text>
</comment>
<evidence type="ECO:0000259" key="31">
    <source>
        <dbReference type="Pfam" id="PF03447"/>
    </source>
</evidence>
<dbReference type="SUPFAM" id="SSF55347">
    <property type="entry name" value="Glyceraldehyde-3-phosphate dehydrogenase-like, C-terminal domain"/>
    <property type="match status" value="1"/>
</dbReference>
<dbReference type="NCBIfam" id="NF006959">
    <property type="entry name" value="PRK09436.1"/>
    <property type="match status" value="1"/>
</dbReference>
<dbReference type="GO" id="GO:0004412">
    <property type="term" value="F:homoserine dehydrogenase activity"/>
    <property type="evidence" value="ECO:0007669"/>
    <property type="project" value="UniProtKB-UniRule"/>
</dbReference>
<evidence type="ECO:0000256" key="26">
    <source>
        <dbReference type="ARBA" id="ARBA00048841"/>
    </source>
</evidence>
<dbReference type="OrthoDB" id="9799110at2"/>
<dbReference type="Gene3D" id="3.40.1160.10">
    <property type="entry name" value="Acetylglutamate kinase-like"/>
    <property type="match status" value="1"/>
</dbReference>
<evidence type="ECO:0000256" key="14">
    <source>
        <dbReference type="ARBA" id="ARBA00022741"/>
    </source>
</evidence>
<comment type="similarity">
    <text evidence="7 28">In the C-terminal section; belongs to the homoserine dehydrogenase family.</text>
</comment>
<dbReference type="GO" id="GO:0046872">
    <property type="term" value="F:metal ion binding"/>
    <property type="evidence" value="ECO:0007669"/>
    <property type="project" value="UniProtKB-KW"/>
</dbReference>
<evidence type="ECO:0000313" key="33">
    <source>
        <dbReference type="Proteomes" id="UP000295937"/>
    </source>
</evidence>
<dbReference type="EC" id="1.1.1.3" evidence="28"/>
<evidence type="ECO:0000256" key="13">
    <source>
        <dbReference type="ARBA" id="ARBA00022723"/>
    </source>
</evidence>
<dbReference type="InterPro" id="IPR019811">
    <property type="entry name" value="HDH_CS"/>
</dbReference>
<comment type="catalytic activity">
    <reaction evidence="25">
        <text>L-aspartate + ATP = 4-phospho-L-aspartate + ADP</text>
        <dbReference type="Rhea" id="RHEA:23776"/>
        <dbReference type="ChEBI" id="CHEBI:29991"/>
        <dbReference type="ChEBI" id="CHEBI:30616"/>
        <dbReference type="ChEBI" id="CHEBI:57535"/>
        <dbReference type="ChEBI" id="CHEBI:456216"/>
        <dbReference type="EC" id="2.7.2.4"/>
    </reaction>
    <physiologicalReaction direction="left-to-right" evidence="25">
        <dbReference type="Rhea" id="RHEA:23777"/>
    </physiologicalReaction>
</comment>
<dbReference type="Gene3D" id="3.30.2130.10">
    <property type="entry name" value="VC0802-like"/>
    <property type="match status" value="1"/>
</dbReference>
<gene>
    <name evidence="32" type="ORF">CRV09_01840</name>
</gene>
<dbReference type="GO" id="GO:0009090">
    <property type="term" value="P:homoserine biosynthetic process"/>
    <property type="evidence" value="ECO:0007669"/>
    <property type="project" value="UniProtKB-ARBA"/>
</dbReference>
<evidence type="ECO:0000256" key="5">
    <source>
        <dbReference type="ARBA" id="ARBA00005062"/>
    </source>
</evidence>
<comment type="pathway">
    <text evidence="3 28">Amino-acid biosynthesis; L-methionine biosynthesis via de novo pathway; L-homoserine from L-aspartate: step 1/3.</text>
</comment>
<dbReference type="GO" id="GO:0004072">
    <property type="term" value="F:aspartate kinase activity"/>
    <property type="evidence" value="ECO:0007669"/>
    <property type="project" value="UniProtKB-UniRule"/>
</dbReference>
<dbReference type="Pfam" id="PF00696">
    <property type="entry name" value="AA_kinase"/>
    <property type="match status" value="1"/>
</dbReference>
<dbReference type="Pfam" id="PF03447">
    <property type="entry name" value="NAD_binding_3"/>
    <property type="match status" value="1"/>
</dbReference>
<dbReference type="GO" id="GO:0009088">
    <property type="term" value="P:threonine biosynthetic process"/>
    <property type="evidence" value="ECO:0007669"/>
    <property type="project" value="UniProtKB-UniRule"/>
</dbReference>
<evidence type="ECO:0000256" key="3">
    <source>
        <dbReference type="ARBA" id="ARBA00004986"/>
    </source>
</evidence>
<reference evidence="32 33" key="1">
    <citation type="journal article" date="2018" name="Genome Biol. Evol.">
        <title>Cladogenesis and Genomic Streamlining in Extracellular Endosymbionts of Tropical Stink Bugs.</title>
        <authorList>
            <person name="Otero-Bravo A."/>
            <person name="Goffredi S."/>
            <person name="Sabree Z.L."/>
        </authorList>
    </citation>
    <scope>NUCLEOTIDE SEQUENCE [LARGE SCALE GENOMIC DNA]</scope>
    <source>
        <strain evidence="32 33">SoEO</strain>
    </source>
</reference>
<dbReference type="UniPathway" id="UPA00034">
    <property type="reaction ID" value="UER00015"/>
</dbReference>
<dbReference type="SUPFAM" id="SSF51735">
    <property type="entry name" value="NAD(P)-binding Rossmann-fold domains"/>
    <property type="match status" value="1"/>
</dbReference>
<dbReference type="Pfam" id="PF00742">
    <property type="entry name" value="Homoserine_dh"/>
    <property type="match status" value="1"/>
</dbReference>
<dbReference type="InterPro" id="IPR001342">
    <property type="entry name" value="HDH_cat"/>
</dbReference>
<comment type="pathway">
    <text evidence="2 28">Amino-acid biosynthesis; L-lysine biosynthesis via DAP pathway; (S)-tetrahydrodipicolinate from L-aspartate: step 1/4.</text>
</comment>
<keyword evidence="18 28" id="KW-0560">Oxidoreductase</keyword>
<dbReference type="InterPro" id="IPR036393">
    <property type="entry name" value="AceGlu_kinase-like_sf"/>
</dbReference>
<name>A0A2P5T1Z9_9GAMM</name>
<evidence type="ECO:0000313" key="32">
    <source>
        <dbReference type="EMBL" id="PPI88624.1"/>
    </source>
</evidence>
<sequence>MRVLKFGGTSMGNAKLLIRVAEILEDSAQKGQVIAVLSSPTKITTYLLEIIKTRLSNQDNLLSIKDAEYIFSSLLLDLVDIQPKLNFGYLKSFIGLELNKIKKMLYGVKLLKQCPDNIQASITCIGGKISVVILGEILKVRNNHTSIINPVEKILAFGSYLNSTIDIIESSNRIKLNKIPEKNIILVAGAIAGNERGETVLLGNKGSDYSAAFLAACFKADRCEIWTDADGLYICDLNQVPNANILRSISYNEIIELIYLGANILNIKTINVLTRFQIPCLIKNITNPISEGTVISNKIDRDKSLIKGIVDLNNVVMLNISGSKLKNVAGMLSHIINSLSKSGIFIFSFMVHYQETNISFCVLESDLKFIQQTLKKELKFELQNKLLNPIITTKNLTMISVIGNGICSVKGLCNKVLSPLTRANIDIISVLLNSSGNSISIILKKNKVTNLIKLIYRSLFINNKIIELFIIGIGGVGNALLKQIAQQQKYLKQEKNIKICVCGIANSQQILINLEGIDLNNWRLDFSKTNKIFDTNHLISLINQNHMLNPVIVDCTASEEIANKYINFLSNGFHIVTSNKKANTSSWDYYKKIRNITNNSNCKFLYETNVGAGLPVIENLKNLLNSGDELIKFSGILSGSLSFIFGKLDEGFSISEATSMARKMGYTEPNPIEDLSGMDVARKLLIIARELGYKLELEDINIEPLLPNDIDHINDIDNFMKYLSSFNELFKNRVSKAHTCNKVLRFVGTIEKGGICKVKIDEVGENNPLYKIKNGENALAFYSRYYQPIPLVLRGYGAGNDVTAAGVFADLLRTL</sequence>
<keyword evidence="12" id="KW-0791">Threonine biosynthesis</keyword>
<evidence type="ECO:0000256" key="9">
    <source>
        <dbReference type="ARBA" id="ARBA00011881"/>
    </source>
</evidence>
<evidence type="ECO:0000256" key="4">
    <source>
        <dbReference type="ARBA" id="ARBA00005056"/>
    </source>
</evidence>
<keyword evidence="16 28" id="KW-0067">ATP-binding</keyword>
<evidence type="ECO:0000256" key="18">
    <source>
        <dbReference type="ARBA" id="ARBA00023002"/>
    </source>
</evidence>
<comment type="pathway">
    <text evidence="4 28">Amino-acid biosynthesis; L-threonine biosynthesis; L-threonine from L-aspartate: step 3/5.</text>
</comment>
<dbReference type="InterPro" id="IPR011147">
    <property type="entry name" value="Bifunc_Aspkin/hSer_DH"/>
</dbReference>
<evidence type="ECO:0000256" key="17">
    <source>
        <dbReference type="ARBA" id="ARBA00022857"/>
    </source>
</evidence>
<keyword evidence="20" id="KW-0915">Sodium</keyword>
<dbReference type="InterPro" id="IPR036291">
    <property type="entry name" value="NAD(P)-bd_dom_sf"/>
</dbReference>
<evidence type="ECO:0000256" key="15">
    <source>
        <dbReference type="ARBA" id="ARBA00022777"/>
    </source>
</evidence>
<keyword evidence="15 28" id="KW-0418">Kinase</keyword>
<comment type="catalytic activity">
    <reaction evidence="27">
        <text>L-homoserine + NAD(+) = L-aspartate 4-semialdehyde + NADH + H(+)</text>
        <dbReference type="Rhea" id="RHEA:15757"/>
        <dbReference type="ChEBI" id="CHEBI:15378"/>
        <dbReference type="ChEBI" id="CHEBI:57476"/>
        <dbReference type="ChEBI" id="CHEBI:57540"/>
        <dbReference type="ChEBI" id="CHEBI:57945"/>
        <dbReference type="ChEBI" id="CHEBI:537519"/>
        <dbReference type="EC" id="1.1.1.3"/>
    </reaction>
    <physiologicalReaction direction="right-to-left" evidence="27">
        <dbReference type="Rhea" id="RHEA:15759"/>
    </physiologicalReaction>
</comment>
<comment type="subunit">
    <text evidence="9 28">Homotetramer.</text>
</comment>
<evidence type="ECO:0000256" key="20">
    <source>
        <dbReference type="ARBA" id="ARBA00023053"/>
    </source>
</evidence>
<dbReference type="InterPro" id="IPR018042">
    <property type="entry name" value="Aspartate_kinase_CS"/>
</dbReference>
<evidence type="ECO:0000256" key="1">
    <source>
        <dbReference type="ARBA" id="ARBA00001920"/>
    </source>
</evidence>
<evidence type="ECO:0000256" key="16">
    <source>
        <dbReference type="ARBA" id="ARBA00022840"/>
    </source>
</evidence>
<dbReference type="AlphaFoldDB" id="A0A2P5T1Z9"/>
<comment type="pathway">
    <text evidence="6 28">Amino-acid biosynthesis; L-threonine biosynthesis; L-threonine from L-aspartate: step 1/5.</text>
</comment>
<feature type="domain" description="Homoserine dehydrogenase catalytic" evidence="30">
    <location>
        <begin position="615"/>
        <end position="812"/>
    </location>
</feature>
<keyword evidence="19" id="KW-0520">NAD</keyword>
<evidence type="ECO:0000256" key="11">
    <source>
        <dbReference type="ARBA" id="ARBA00022679"/>
    </source>
</evidence>
<dbReference type="PROSITE" id="PS00324">
    <property type="entry name" value="ASPARTOKINASE"/>
    <property type="match status" value="1"/>
</dbReference>
<evidence type="ECO:0000256" key="23">
    <source>
        <dbReference type="ARBA" id="ARBA00023268"/>
    </source>
</evidence>
<evidence type="ECO:0000259" key="29">
    <source>
        <dbReference type="Pfam" id="PF00696"/>
    </source>
</evidence>
<dbReference type="GO" id="GO:0009086">
    <property type="term" value="P:methionine biosynthetic process"/>
    <property type="evidence" value="ECO:0007669"/>
    <property type="project" value="UniProtKB-KW"/>
</dbReference>
<dbReference type="NCBIfam" id="TIGR00657">
    <property type="entry name" value="asp_kinases"/>
    <property type="match status" value="1"/>
</dbReference>
<keyword evidence="11 28" id="KW-0808">Transferase</keyword>
<proteinExistence type="inferred from homology"/>
<dbReference type="InterPro" id="IPR001048">
    <property type="entry name" value="Asp/Glu/Uridylate_kinase"/>
</dbReference>
<keyword evidence="14 28" id="KW-0547">Nucleotide-binding</keyword>
<dbReference type="Proteomes" id="UP000295937">
    <property type="component" value="Unassembled WGS sequence"/>
</dbReference>
<dbReference type="GO" id="GO:0005524">
    <property type="term" value="F:ATP binding"/>
    <property type="evidence" value="ECO:0007669"/>
    <property type="project" value="UniProtKB-UniRule"/>
</dbReference>